<gene>
    <name evidence="2" type="ORF">I6L31_09430</name>
</gene>
<dbReference type="EMBL" id="CP079898">
    <property type="protein sequence ID" value="QXZ22005.1"/>
    <property type="molecule type" value="Genomic_DNA"/>
</dbReference>
<keyword evidence="3" id="KW-1185">Reference proteome</keyword>
<accession>A0ABD7F1F7</accession>
<keyword evidence="1" id="KW-0732">Signal</keyword>
<organism evidence="2 3">
    <name type="scientific">Acinetobacter septicus</name>
    <dbReference type="NCBI Taxonomy" id="465797"/>
    <lineage>
        <taxon>Bacteria</taxon>
        <taxon>Pseudomonadati</taxon>
        <taxon>Pseudomonadota</taxon>
        <taxon>Gammaproteobacteria</taxon>
        <taxon>Moraxellales</taxon>
        <taxon>Moraxellaceae</taxon>
        <taxon>Acinetobacter</taxon>
    </lineage>
</organism>
<feature type="signal peptide" evidence="1">
    <location>
        <begin position="1"/>
        <end position="22"/>
    </location>
</feature>
<protein>
    <submittedName>
        <fullName evidence="2">Uncharacterized protein</fullName>
    </submittedName>
</protein>
<dbReference type="AlphaFoldDB" id="A0ABD7F1F7"/>
<proteinExistence type="predicted"/>
<reference evidence="2 3" key="1">
    <citation type="submission" date="2021-07" db="EMBL/GenBank/DDBJ databases">
        <title>FDA dAtabase for Regulatory Grade micrObial Sequences (FDA-ARGOS): Supporting development and validation of Infectious Disease Dx tests.</title>
        <authorList>
            <person name="Sproer C."/>
            <person name="Gronow S."/>
            <person name="Severitt S."/>
            <person name="Schroder I."/>
            <person name="Tallon L."/>
            <person name="Sadzewicz L."/>
            <person name="Zhao X."/>
            <person name="Boylan J."/>
            <person name="Ott S."/>
            <person name="Bowen H."/>
            <person name="Vavikolanu K."/>
            <person name="Mehta A."/>
            <person name="Aluvathingal J."/>
            <person name="Nadendla S."/>
            <person name="Lowell S."/>
            <person name="Myers T."/>
            <person name="Yan Y."/>
        </authorList>
    </citation>
    <scope>NUCLEOTIDE SEQUENCE [LARGE SCALE GENOMIC DNA]</scope>
    <source>
        <strain evidence="2 3">FDAARGOS_1401</strain>
    </source>
</reference>
<evidence type="ECO:0000313" key="3">
    <source>
        <dbReference type="Proteomes" id="UP000827069"/>
    </source>
</evidence>
<evidence type="ECO:0000256" key="1">
    <source>
        <dbReference type="SAM" id="SignalP"/>
    </source>
</evidence>
<feature type="chain" id="PRO_5044812187" evidence="1">
    <location>
        <begin position="23"/>
        <end position="85"/>
    </location>
</feature>
<name>A0ABD7F1F7_9GAMM</name>
<dbReference type="Proteomes" id="UP000827069">
    <property type="component" value="Chromosome"/>
</dbReference>
<evidence type="ECO:0000313" key="2">
    <source>
        <dbReference type="EMBL" id="QXZ22005.1"/>
    </source>
</evidence>
<sequence>MNKLFFLKVMVAWGISFNVCNAKENALWDDYLQDATQVNSPIEYMGAYNKYSAINPNLKIMLRDFCDINKTKNINYTLKNMVSKS</sequence>